<sequence>MSSSERGGENGRLRSRRNRWRKQEDQGGVPGDFHFTQQHRRTAESDSESGRSFHTQGQRRPHSAHTTQHTNRDRVQESYQQQTSNQITATASTSRHEKDYDKDTRTPVNGYRTDVAAGFGNERQNRNLWRNSGQRNCDDETSRSRTQGGHYNNMRDKRNFSSMVGKDSFREKRLRKEQRKRSQREGEDGQSGDAVARLPAGGGRGQRLPPAAASSCSSTTSGVEGQQAASEIPGFYYDPKKKKYFRILPGHNNYNPLTTAHIQQKQQEETRQELLKQDRNRTVPKVKVRGSTRTVSCGPCLLLKRQFGQFSSRLSQRCAEESFLVEMEKQKLTVNLYDSSTQDTVNFLALEPDSRCERLLALSDARRISSCQLDFVSFMALNTLDSMQKSYMQYFTPGKVTGICWASVTGPESHALFSVLDEGPDSPSCARLVCAEVMANEHLIPGPGGAGLVRGRNYEVKSAWTCAWNSNPVFSKCFSVGANNSSVVIDAFTGQRDVINTKSDVFAQKFCSTSPVLLSGTRRGEIVGSDLRVRTRCRGTAVTLRHESSVCCLRLLQDENYLLASDMQGKIKLWDLRVQRCMLDYPGHVNQYAHLPVIVDSQENFIFAVGQDCHTRMWNLHDGQLLRTIPSLHPSSTSQTSRPTIAFSWGWGGEGGTPGLLMGIKDELYWYKLGLSD</sequence>
<evidence type="ECO:0000256" key="1">
    <source>
        <dbReference type="ARBA" id="ARBA00022574"/>
    </source>
</evidence>
<feature type="compositionally biased region" description="Basic residues" evidence="4">
    <location>
        <begin position="172"/>
        <end position="182"/>
    </location>
</feature>
<dbReference type="InterPro" id="IPR036322">
    <property type="entry name" value="WD40_repeat_dom_sf"/>
</dbReference>
<proteinExistence type="predicted"/>
<dbReference type="Proteomes" id="UP000515135">
    <property type="component" value="Unplaced"/>
</dbReference>
<feature type="compositionally biased region" description="Basic and acidic residues" evidence="4">
    <location>
        <begin position="1"/>
        <end position="12"/>
    </location>
</feature>
<feature type="repeat" description="WD" evidence="3">
    <location>
        <begin position="543"/>
        <end position="584"/>
    </location>
</feature>
<dbReference type="OrthoDB" id="128867at2759"/>
<protein>
    <submittedName>
        <fullName evidence="6">DDB1- and CUL4-associated factor 4-like</fullName>
    </submittedName>
</protein>
<keyword evidence="1 3" id="KW-0853">WD repeat</keyword>
<dbReference type="SUPFAM" id="SSF50978">
    <property type="entry name" value="WD40 repeat-like"/>
    <property type="match status" value="1"/>
</dbReference>
<dbReference type="Gene3D" id="2.130.10.10">
    <property type="entry name" value="YVTN repeat-like/Quinoprotein amine dehydrogenase"/>
    <property type="match status" value="1"/>
</dbReference>
<gene>
    <name evidence="6" type="primary">LOC109488247</name>
</gene>
<dbReference type="InterPro" id="IPR001680">
    <property type="entry name" value="WD40_rpt"/>
</dbReference>
<dbReference type="AlphaFoldDB" id="A0A6P5APF4"/>
<feature type="compositionally biased region" description="Basic and acidic residues" evidence="4">
    <location>
        <begin position="41"/>
        <end position="51"/>
    </location>
</feature>
<dbReference type="PROSITE" id="PS50082">
    <property type="entry name" value="WD_REPEATS_2"/>
    <property type="match status" value="1"/>
</dbReference>
<feature type="compositionally biased region" description="Polar residues" evidence="4">
    <location>
        <begin position="77"/>
        <end position="93"/>
    </location>
</feature>
<accession>A0A6P5APF4</accession>
<feature type="compositionally biased region" description="Polar residues" evidence="4">
    <location>
        <begin position="126"/>
        <end position="135"/>
    </location>
</feature>
<keyword evidence="2" id="KW-0677">Repeat</keyword>
<dbReference type="InterPro" id="IPR052254">
    <property type="entry name" value="CUL4-DDB1_E3_ligase_receptor"/>
</dbReference>
<dbReference type="PANTHER" id="PTHR44472:SF1">
    <property type="entry name" value="DDB1 AND CUL4 ASSOCIATED FACTOR 4"/>
    <property type="match status" value="1"/>
</dbReference>
<evidence type="ECO:0000313" key="6">
    <source>
        <dbReference type="RefSeq" id="XP_019648014.1"/>
    </source>
</evidence>
<dbReference type="GeneID" id="109488247"/>
<feature type="region of interest" description="Disordered" evidence="4">
    <location>
        <begin position="1"/>
        <end position="227"/>
    </location>
</feature>
<evidence type="ECO:0000313" key="5">
    <source>
        <dbReference type="Proteomes" id="UP000515135"/>
    </source>
</evidence>
<dbReference type="GO" id="GO:0080008">
    <property type="term" value="C:Cul4-RING E3 ubiquitin ligase complex"/>
    <property type="evidence" value="ECO:0007669"/>
    <property type="project" value="TreeGrafter"/>
</dbReference>
<reference evidence="6" key="1">
    <citation type="submission" date="2025-08" db="UniProtKB">
        <authorList>
            <consortium name="RefSeq"/>
        </authorList>
    </citation>
    <scope>IDENTIFICATION</scope>
    <source>
        <tissue evidence="6">Gonad</tissue>
    </source>
</reference>
<evidence type="ECO:0000256" key="2">
    <source>
        <dbReference type="ARBA" id="ARBA00022737"/>
    </source>
</evidence>
<dbReference type="InterPro" id="IPR015943">
    <property type="entry name" value="WD40/YVTN_repeat-like_dom_sf"/>
</dbReference>
<evidence type="ECO:0000256" key="3">
    <source>
        <dbReference type="PROSITE-ProRule" id="PRU00221"/>
    </source>
</evidence>
<feature type="compositionally biased region" description="Low complexity" evidence="4">
    <location>
        <begin position="211"/>
        <end position="221"/>
    </location>
</feature>
<dbReference type="PANTHER" id="PTHR44472">
    <property type="entry name" value="DDB1- AND CUL4-ASSOCIATED FACTOR 4-RELATED"/>
    <property type="match status" value="1"/>
</dbReference>
<dbReference type="SMART" id="SM00320">
    <property type="entry name" value="WD40"/>
    <property type="match status" value="2"/>
</dbReference>
<feature type="compositionally biased region" description="Basic and acidic residues" evidence="4">
    <location>
        <begin position="94"/>
        <end position="105"/>
    </location>
</feature>
<dbReference type="Pfam" id="PF23761">
    <property type="entry name" value="Beta-prop_DCAF4"/>
    <property type="match status" value="1"/>
</dbReference>
<name>A0A6P5APF4_BRABE</name>
<dbReference type="RefSeq" id="XP_019648014.1">
    <property type="nucleotide sequence ID" value="XM_019792455.1"/>
</dbReference>
<keyword evidence="5" id="KW-1185">Reference proteome</keyword>
<organism evidence="5 6">
    <name type="scientific">Branchiostoma belcheri</name>
    <name type="common">Amphioxus</name>
    <dbReference type="NCBI Taxonomy" id="7741"/>
    <lineage>
        <taxon>Eukaryota</taxon>
        <taxon>Metazoa</taxon>
        <taxon>Chordata</taxon>
        <taxon>Cephalochordata</taxon>
        <taxon>Leptocardii</taxon>
        <taxon>Amphioxiformes</taxon>
        <taxon>Branchiostomatidae</taxon>
        <taxon>Branchiostoma</taxon>
    </lineage>
</organism>
<evidence type="ECO:0000256" key="4">
    <source>
        <dbReference type="SAM" id="MobiDB-lite"/>
    </source>
</evidence>
<dbReference type="KEGG" id="bbel:109488247"/>